<accession>H8Z1V1</accession>
<feature type="domain" description="Glycosyltransferase family 28 N-terminal" evidence="1">
    <location>
        <begin position="6"/>
        <end position="116"/>
    </location>
</feature>
<dbReference type="CDD" id="cd03784">
    <property type="entry name" value="GT1_Gtf-like"/>
    <property type="match status" value="1"/>
</dbReference>
<proteinExistence type="predicted"/>
<dbReference type="AlphaFoldDB" id="H8Z1V1"/>
<gene>
    <name evidence="3" type="ORF">Thi970DRAFT_02851</name>
</gene>
<evidence type="ECO:0000313" key="3">
    <source>
        <dbReference type="EMBL" id="EIC22579.1"/>
    </source>
</evidence>
<dbReference type="Pfam" id="PF06722">
    <property type="entry name" value="EryCIII-like_C"/>
    <property type="match status" value="1"/>
</dbReference>
<keyword evidence="4" id="KW-1185">Reference proteome</keyword>
<dbReference type="SUPFAM" id="SSF53756">
    <property type="entry name" value="UDP-Glycosyltransferase/glycogen phosphorylase"/>
    <property type="match status" value="1"/>
</dbReference>
<dbReference type="PANTHER" id="PTHR48050:SF13">
    <property type="entry name" value="STEROL 3-BETA-GLUCOSYLTRANSFERASE UGT80A2"/>
    <property type="match status" value="1"/>
</dbReference>
<reference evidence="3 4" key="2">
    <citation type="submission" date="2011-11" db="EMBL/GenBank/DDBJ databases">
        <authorList>
            <consortium name="US DOE Joint Genome Institute"/>
            <person name="Lucas S."/>
            <person name="Han J."/>
            <person name="Lapidus A."/>
            <person name="Cheng J.-F."/>
            <person name="Goodwin L."/>
            <person name="Pitluck S."/>
            <person name="Peters L."/>
            <person name="Ovchinnikova G."/>
            <person name="Zhang X."/>
            <person name="Detter J.C."/>
            <person name="Han C."/>
            <person name="Tapia R."/>
            <person name="Land M."/>
            <person name="Hauser L."/>
            <person name="Kyrpides N."/>
            <person name="Ivanova N."/>
            <person name="Pagani I."/>
            <person name="Vogl K."/>
            <person name="Liu Z."/>
            <person name="Overmann J."/>
            <person name="Frigaard N.-U."/>
            <person name="Bryant D."/>
            <person name="Woyke T."/>
        </authorList>
    </citation>
    <scope>NUCLEOTIDE SEQUENCE [LARGE SCALE GENOMIC DNA]</scope>
    <source>
        <strain evidence="3 4">970</strain>
    </source>
</reference>
<evidence type="ECO:0000313" key="4">
    <source>
        <dbReference type="Proteomes" id="UP000002964"/>
    </source>
</evidence>
<dbReference type="GO" id="GO:0005975">
    <property type="term" value="P:carbohydrate metabolic process"/>
    <property type="evidence" value="ECO:0007669"/>
    <property type="project" value="InterPro"/>
</dbReference>
<dbReference type="STRING" id="631362.Thi970DRAFT_02851"/>
<dbReference type="GO" id="GO:0008194">
    <property type="term" value="F:UDP-glycosyltransferase activity"/>
    <property type="evidence" value="ECO:0007669"/>
    <property type="project" value="InterPro"/>
</dbReference>
<feature type="domain" description="Erythromycin biosynthesis protein CIII-like C-terminal" evidence="2">
    <location>
        <begin position="295"/>
        <end position="401"/>
    </location>
</feature>
<dbReference type="OrthoDB" id="9805366at2"/>
<name>H8Z1V1_9GAMM</name>
<reference evidence="4" key="1">
    <citation type="submission" date="2011-06" db="EMBL/GenBank/DDBJ databases">
        <authorList>
            <consortium name="US DOE Joint Genome Institute (JGI-PGF)"/>
            <person name="Lucas S."/>
            <person name="Han J."/>
            <person name="Lapidus A."/>
            <person name="Cheng J.-F."/>
            <person name="Goodwin L."/>
            <person name="Pitluck S."/>
            <person name="Peters L."/>
            <person name="Land M.L."/>
            <person name="Hauser L."/>
            <person name="Vogl K."/>
            <person name="Liu Z."/>
            <person name="Overmann J."/>
            <person name="Frigaard N.-U."/>
            <person name="Bryant D.A."/>
            <person name="Woyke T.J."/>
        </authorList>
    </citation>
    <scope>NUCLEOTIDE SEQUENCE [LARGE SCALE GENOMIC DNA]</scope>
    <source>
        <strain evidence="4">970</strain>
    </source>
</reference>
<sequence length="420" mass="45667">MGRALVIAKGSFGDIIPLYAVAQALQERGHEVLLATQSGHLQAARALGLKVLPIDGQQDPTAAASKRPLRALSWISNDAFGGSASTLRYELDTLIQHSASVDLVIGNQLALSGPLVAGHLRRPWVYCAVSPMGLVSRDNPCLFPLLHGFQRACAAHPWAHALSQALVHGSSRLLSGPLRQEQARLGLTHLGHPRFEGLFSRELNLLLTSPRFLSHTPSIPPNTLVTGITWLEADFLGHGRQLQRALDFIRSGSPPILFALGGNARANPGDYFQESLNASRALEARALIIAATRFHAQVPSAPDVHLAPYLPYSTLFPLVRAVVHSGGIGTIGWALRCAQPSLLVPQADDQFDNSHRTQSRGWARVLPRRHYRAPDLSQAIQETLADTALHARLQQLAPLLAAEQGARIACDHLERFFCRR</sequence>
<dbReference type="InterPro" id="IPR050426">
    <property type="entry name" value="Glycosyltransferase_28"/>
</dbReference>
<keyword evidence="3" id="KW-0808">Transferase</keyword>
<dbReference type="InterPro" id="IPR002213">
    <property type="entry name" value="UDP_glucos_trans"/>
</dbReference>
<protein>
    <submittedName>
        <fullName evidence="3">Glycosyl transferase, UDP-glucuronosyltransferase</fullName>
    </submittedName>
</protein>
<dbReference type="Proteomes" id="UP000002964">
    <property type="component" value="Unassembled WGS sequence"/>
</dbReference>
<dbReference type="Gene3D" id="3.40.50.2000">
    <property type="entry name" value="Glycogen Phosphorylase B"/>
    <property type="match status" value="2"/>
</dbReference>
<evidence type="ECO:0000259" key="1">
    <source>
        <dbReference type="Pfam" id="PF03033"/>
    </source>
</evidence>
<dbReference type="HOGENOM" id="CLU_000537_8_0_6"/>
<dbReference type="EMBL" id="JH603169">
    <property type="protein sequence ID" value="EIC22579.1"/>
    <property type="molecule type" value="Genomic_DNA"/>
</dbReference>
<evidence type="ECO:0000259" key="2">
    <source>
        <dbReference type="Pfam" id="PF06722"/>
    </source>
</evidence>
<organism evidence="3 4">
    <name type="scientific">Thiorhodovibrio frisius</name>
    <dbReference type="NCBI Taxonomy" id="631362"/>
    <lineage>
        <taxon>Bacteria</taxon>
        <taxon>Pseudomonadati</taxon>
        <taxon>Pseudomonadota</taxon>
        <taxon>Gammaproteobacteria</taxon>
        <taxon>Chromatiales</taxon>
        <taxon>Chromatiaceae</taxon>
        <taxon>Thiorhodovibrio</taxon>
    </lineage>
</organism>
<dbReference type="RefSeq" id="WP_009149496.1">
    <property type="nucleotide sequence ID" value="NZ_CP121471.1"/>
</dbReference>
<dbReference type="InterPro" id="IPR010610">
    <property type="entry name" value="EryCIII-like_C"/>
</dbReference>
<dbReference type="eggNOG" id="COG1819">
    <property type="taxonomic scope" value="Bacteria"/>
</dbReference>
<dbReference type="InterPro" id="IPR004276">
    <property type="entry name" value="GlycoTrans_28_N"/>
</dbReference>
<dbReference type="PANTHER" id="PTHR48050">
    <property type="entry name" value="STEROL 3-BETA-GLUCOSYLTRANSFERASE"/>
    <property type="match status" value="1"/>
</dbReference>
<dbReference type="GO" id="GO:0033072">
    <property type="term" value="P:vancomycin biosynthetic process"/>
    <property type="evidence" value="ECO:0007669"/>
    <property type="project" value="UniProtKB-ARBA"/>
</dbReference>
<dbReference type="GO" id="GO:0016758">
    <property type="term" value="F:hexosyltransferase activity"/>
    <property type="evidence" value="ECO:0007669"/>
    <property type="project" value="InterPro"/>
</dbReference>
<dbReference type="Pfam" id="PF03033">
    <property type="entry name" value="Glyco_transf_28"/>
    <property type="match status" value="1"/>
</dbReference>